<dbReference type="InterPro" id="IPR011990">
    <property type="entry name" value="TPR-like_helical_dom_sf"/>
</dbReference>
<dbReference type="NCBIfam" id="TIGR00756">
    <property type="entry name" value="PPR"/>
    <property type="match status" value="3"/>
</dbReference>
<dbReference type="InterPro" id="IPR046960">
    <property type="entry name" value="PPR_At4g14850-like_plant"/>
</dbReference>
<accession>A0A5K1A7N9</accession>
<feature type="repeat" description="PPR" evidence="2">
    <location>
        <begin position="95"/>
        <end position="129"/>
    </location>
</feature>
<dbReference type="PANTHER" id="PTHR47926">
    <property type="entry name" value="PENTATRICOPEPTIDE REPEAT-CONTAINING PROTEIN"/>
    <property type="match status" value="1"/>
</dbReference>
<dbReference type="PANTHER" id="PTHR47926:SF471">
    <property type="entry name" value="DYW DOMAIN-CONTAINING PROTEIN"/>
    <property type="match status" value="1"/>
</dbReference>
<evidence type="ECO:0000256" key="2">
    <source>
        <dbReference type="PROSITE-ProRule" id="PRU00708"/>
    </source>
</evidence>
<organism evidence="3">
    <name type="scientific">Nymphaea colorata</name>
    <name type="common">pocket water lily</name>
    <dbReference type="NCBI Taxonomy" id="210225"/>
    <lineage>
        <taxon>Eukaryota</taxon>
        <taxon>Viridiplantae</taxon>
        <taxon>Streptophyta</taxon>
        <taxon>Embryophyta</taxon>
        <taxon>Tracheophyta</taxon>
        <taxon>Spermatophyta</taxon>
        <taxon>Magnoliopsida</taxon>
        <taxon>Nymphaeales</taxon>
        <taxon>Nymphaeaceae</taxon>
        <taxon>Nymphaea</taxon>
    </lineage>
</organism>
<dbReference type="AlphaFoldDB" id="A0A5K1A7N9"/>
<dbReference type="Gene3D" id="1.25.40.10">
    <property type="entry name" value="Tetratricopeptide repeat domain"/>
    <property type="match status" value="2"/>
</dbReference>
<dbReference type="EMBL" id="LR721780">
    <property type="protein sequence ID" value="VVV98092.1"/>
    <property type="molecule type" value="Genomic_DNA"/>
</dbReference>
<protein>
    <recommendedName>
        <fullName evidence="4">Pentacotripeptide-repeat region of PRORP domain-containing protein</fullName>
    </recommendedName>
</protein>
<dbReference type="GO" id="GO:0003723">
    <property type="term" value="F:RNA binding"/>
    <property type="evidence" value="ECO:0007669"/>
    <property type="project" value="InterPro"/>
</dbReference>
<evidence type="ECO:0008006" key="4">
    <source>
        <dbReference type="Google" id="ProtNLM"/>
    </source>
</evidence>
<evidence type="ECO:0000313" key="3">
    <source>
        <dbReference type="EMBL" id="VVV98092.1"/>
    </source>
</evidence>
<dbReference type="Gramene" id="NC2G0055380.1">
    <property type="protein sequence ID" value="NC2G0055380.1:cds"/>
    <property type="gene ID" value="NC2G0055380"/>
</dbReference>
<gene>
    <name evidence="3" type="ORF">NYM_LOCUS13070</name>
</gene>
<sequence>MISGHSQHDKFAEALNLFERMQLQGMRADNIGLSSAISACAGLQALEEGKKVHSQSVVHGYSSDLSIGNALVTLYARCGQIKEAYAAFQSVGDGDPITWNGLISGFAHSGHSEEAVQVFSRMHMAGIEASLYTFCSTISASANLADVKQGKQIHTLVIKGGHESDTEAGNVLVTLYAKCGSIEDAYREFLLIPQKNEVSWNAIITGYAQHGHGREALRLFEWMKEEGVKPNHITFIGVLSACSHVGLVSEGLGFFRSMSHAYSISPRSEHYACVVDILGRARSFNDAQQLFIVHVLSWVFLLQL</sequence>
<dbReference type="InterPro" id="IPR002885">
    <property type="entry name" value="PPR_rpt"/>
</dbReference>
<evidence type="ECO:0000256" key="1">
    <source>
        <dbReference type="ARBA" id="ARBA00022737"/>
    </source>
</evidence>
<feature type="repeat" description="PPR" evidence="2">
    <location>
        <begin position="196"/>
        <end position="230"/>
    </location>
</feature>
<feature type="repeat" description="PPR" evidence="2">
    <location>
        <begin position="1"/>
        <end position="28"/>
    </location>
</feature>
<dbReference type="FunFam" id="1.25.40.10:FF:000158">
    <property type="entry name" value="pentatricopeptide repeat-containing protein At2g33680"/>
    <property type="match status" value="1"/>
</dbReference>
<dbReference type="GO" id="GO:0099402">
    <property type="term" value="P:plant organ development"/>
    <property type="evidence" value="ECO:0007669"/>
    <property type="project" value="UniProtKB-ARBA"/>
</dbReference>
<reference evidence="3" key="1">
    <citation type="submission" date="2019-09" db="EMBL/GenBank/DDBJ databases">
        <authorList>
            <person name="Zhang L."/>
        </authorList>
    </citation>
    <scope>NUCLEOTIDE SEQUENCE</scope>
</reference>
<dbReference type="GO" id="GO:0009451">
    <property type="term" value="P:RNA modification"/>
    <property type="evidence" value="ECO:0007669"/>
    <property type="project" value="InterPro"/>
</dbReference>
<dbReference type="FunFam" id="1.25.40.10:FF:000344">
    <property type="entry name" value="Pentatricopeptide repeat-containing protein"/>
    <property type="match status" value="1"/>
</dbReference>
<proteinExistence type="predicted"/>
<dbReference type="PROSITE" id="PS51375">
    <property type="entry name" value="PPR"/>
    <property type="match status" value="3"/>
</dbReference>
<dbReference type="Pfam" id="PF13041">
    <property type="entry name" value="PPR_2"/>
    <property type="match status" value="2"/>
</dbReference>
<dbReference type="Pfam" id="PF01535">
    <property type="entry name" value="PPR"/>
    <property type="match status" value="2"/>
</dbReference>
<keyword evidence="1" id="KW-0677">Repeat</keyword>
<name>A0A5K1A7N9_9MAGN</name>